<evidence type="ECO:0000256" key="1">
    <source>
        <dbReference type="ARBA" id="ARBA00022491"/>
    </source>
</evidence>
<dbReference type="STRING" id="1798665.A2942_04295"/>
<dbReference type="EMBL" id="MHLP01000037">
    <property type="protein sequence ID" value="OGZ11439.1"/>
    <property type="molecule type" value="Genomic_DNA"/>
</dbReference>
<dbReference type="PROSITE" id="PS51161">
    <property type="entry name" value="ATP_CONE"/>
    <property type="match status" value="1"/>
</dbReference>
<proteinExistence type="predicted"/>
<evidence type="ECO:0000256" key="6">
    <source>
        <dbReference type="ARBA" id="ARBA00023163"/>
    </source>
</evidence>
<dbReference type="InterPro" id="IPR055173">
    <property type="entry name" value="NrdR-like_N"/>
</dbReference>
<dbReference type="InterPro" id="IPR005144">
    <property type="entry name" value="ATP-cone_dom"/>
</dbReference>
<dbReference type="GO" id="GO:0005524">
    <property type="term" value="F:ATP binding"/>
    <property type="evidence" value="ECO:0007669"/>
    <property type="project" value="UniProtKB-UniRule"/>
</dbReference>
<dbReference type="GO" id="GO:0008270">
    <property type="term" value="F:zinc ion binding"/>
    <property type="evidence" value="ECO:0007669"/>
    <property type="project" value="InterPro"/>
</dbReference>
<dbReference type="GO" id="GO:0003677">
    <property type="term" value="F:DNA binding"/>
    <property type="evidence" value="ECO:0007669"/>
    <property type="project" value="UniProtKB-KW"/>
</dbReference>
<sequence>MKCPFCKRGKTEVTNTRTTKGGASIWRRRTCLSCKKVFSTYETPSLDFLIIKKKSGKHTRYAPHKIFASIFEACAGGKGADGRTRDRGDAAAEAQELLKQIEQKILASRKTILSTKELIVLIGDELESTDRAAYYRYGAFSEYKQETLGL</sequence>
<keyword evidence="1" id="KW-0678">Repressor</keyword>
<dbReference type="InterPro" id="IPR003796">
    <property type="entry name" value="RNR_NrdR-like"/>
</dbReference>
<dbReference type="PANTHER" id="PTHR30455:SF2">
    <property type="entry name" value="TRANSCRIPTIONAL REPRESSOR NRDR"/>
    <property type="match status" value="1"/>
</dbReference>
<keyword evidence="4" id="KW-0805">Transcription regulation</keyword>
<evidence type="ECO:0000259" key="8">
    <source>
        <dbReference type="PROSITE" id="PS51161"/>
    </source>
</evidence>
<evidence type="ECO:0000256" key="2">
    <source>
        <dbReference type="ARBA" id="ARBA00022741"/>
    </source>
</evidence>
<dbReference type="Proteomes" id="UP000178534">
    <property type="component" value="Unassembled WGS sequence"/>
</dbReference>
<keyword evidence="2 7" id="KW-0547">Nucleotide-binding</keyword>
<name>A0A1G2DCS3_9BACT</name>
<reference evidence="9 10" key="1">
    <citation type="journal article" date="2016" name="Nat. Commun.">
        <title>Thousands of microbial genomes shed light on interconnected biogeochemical processes in an aquifer system.</title>
        <authorList>
            <person name="Anantharaman K."/>
            <person name="Brown C.T."/>
            <person name="Hug L.A."/>
            <person name="Sharon I."/>
            <person name="Castelle C.J."/>
            <person name="Probst A.J."/>
            <person name="Thomas B.C."/>
            <person name="Singh A."/>
            <person name="Wilkins M.J."/>
            <person name="Karaoz U."/>
            <person name="Brodie E.L."/>
            <person name="Williams K.H."/>
            <person name="Hubbard S.S."/>
            <person name="Banfield J.F."/>
        </authorList>
    </citation>
    <scope>NUCLEOTIDE SEQUENCE [LARGE SCALE GENOMIC DNA]</scope>
</reference>
<keyword evidence="3 7" id="KW-0067">ATP-binding</keyword>
<evidence type="ECO:0000313" key="10">
    <source>
        <dbReference type="Proteomes" id="UP000178534"/>
    </source>
</evidence>
<evidence type="ECO:0000256" key="4">
    <source>
        <dbReference type="ARBA" id="ARBA00023015"/>
    </source>
</evidence>
<feature type="domain" description="ATP-cone" evidence="8">
    <location>
        <begin position="49"/>
        <end position="148"/>
    </location>
</feature>
<evidence type="ECO:0000256" key="5">
    <source>
        <dbReference type="ARBA" id="ARBA00023125"/>
    </source>
</evidence>
<dbReference type="PANTHER" id="PTHR30455">
    <property type="entry name" value="TRANSCRIPTIONAL REPRESSOR NRDR"/>
    <property type="match status" value="1"/>
</dbReference>
<gene>
    <name evidence="9" type="ORF">A2942_04295</name>
</gene>
<evidence type="ECO:0000256" key="7">
    <source>
        <dbReference type="PROSITE-ProRule" id="PRU00492"/>
    </source>
</evidence>
<comment type="caution">
    <text evidence="9">The sequence shown here is derived from an EMBL/GenBank/DDBJ whole genome shotgun (WGS) entry which is preliminary data.</text>
</comment>
<keyword evidence="5" id="KW-0238">DNA-binding</keyword>
<accession>A0A1G2DCS3</accession>
<organism evidence="9 10">
    <name type="scientific">Candidatus Lloydbacteria bacterium RIFCSPLOWO2_01_FULL_50_20</name>
    <dbReference type="NCBI Taxonomy" id="1798665"/>
    <lineage>
        <taxon>Bacteria</taxon>
        <taxon>Candidatus Lloydiibacteriota</taxon>
    </lineage>
</organism>
<evidence type="ECO:0000256" key="3">
    <source>
        <dbReference type="ARBA" id="ARBA00022840"/>
    </source>
</evidence>
<keyword evidence="6" id="KW-0804">Transcription</keyword>
<protein>
    <recommendedName>
        <fullName evidence="8">ATP-cone domain-containing protein</fullName>
    </recommendedName>
</protein>
<dbReference type="GO" id="GO:0045892">
    <property type="term" value="P:negative regulation of DNA-templated transcription"/>
    <property type="evidence" value="ECO:0007669"/>
    <property type="project" value="InterPro"/>
</dbReference>
<evidence type="ECO:0000313" key="9">
    <source>
        <dbReference type="EMBL" id="OGZ11439.1"/>
    </source>
</evidence>
<dbReference type="Pfam" id="PF22811">
    <property type="entry name" value="Zn_ribbon_NrdR"/>
    <property type="match status" value="1"/>
</dbReference>
<dbReference type="AlphaFoldDB" id="A0A1G2DCS3"/>